<evidence type="ECO:0000256" key="2">
    <source>
        <dbReference type="ARBA" id="ARBA00022553"/>
    </source>
</evidence>
<reference evidence="4" key="2">
    <citation type="submission" date="2025-09" db="UniProtKB">
        <authorList>
            <consortium name="Ensembl"/>
        </authorList>
    </citation>
    <scope>IDENTIFICATION</scope>
</reference>
<dbReference type="PANTHER" id="PTHR16435">
    <property type="entry name" value="SPERMATOGENESIS-ASSOCIATED PROTEIN 6 SPATA6"/>
    <property type="match status" value="1"/>
</dbReference>
<evidence type="ECO:0000256" key="1">
    <source>
        <dbReference type="ARBA" id="ARBA00006215"/>
    </source>
</evidence>
<keyword evidence="5" id="KW-1185">Reference proteome</keyword>
<dbReference type="PANTHER" id="PTHR16435:SF6">
    <property type="entry name" value="IP09370P"/>
    <property type="match status" value="1"/>
</dbReference>
<dbReference type="GO" id="GO:0007283">
    <property type="term" value="P:spermatogenesis"/>
    <property type="evidence" value="ECO:0007669"/>
    <property type="project" value="InterPro"/>
</dbReference>
<dbReference type="AlphaFoldDB" id="A0A8C4ZW77"/>
<organism evidence="4 5">
    <name type="scientific">Gadus morhua</name>
    <name type="common">Atlantic cod</name>
    <dbReference type="NCBI Taxonomy" id="8049"/>
    <lineage>
        <taxon>Eukaryota</taxon>
        <taxon>Metazoa</taxon>
        <taxon>Chordata</taxon>
        <taxon>Craniata</taxon>
        <taxon>Vertebrata</taxon>
        <taxon>Euteleostomi</taxon>
        <taxon>Actinopterygii</taxon>
        <taxon>Neopterygii</taxon>
        <taxon>Teleostei</taxon>
        <taxon>Neoteleostei</taxon>
        <taxon>Acanthomorphata</taxon>
        <taxon>Zeiogadaria</taxon>
        <taxon>Gadariae</taxon>
        <taxon>Gadiformes</taxon>
        <taxon>Gadoidei</taxon>
        <taxon>Gadidae</taxon>
        <taxon>Gadus</taxon>
    </lineage>
</organism>
<dbReference type="OMA" id="QCRQSES"/>
<accession>A0A8C4ZW77</accession>
<dbReference type="Pfam" id="PF14909">
    <property type="entry name" value="SPATA6"/>
    <property type="match status" value="1"/>
</dbReference>
<keyword evidence="2" id="KW-0597">Phosphoprotein</keyword>
<protein>
    <recommendedName>
        <fullName evidence="3">Spermatogenesis-associated protein 6 N-terminal domain-containing protein</fullName>
    </recommendedName>
</protein>
<name>A0A8C4ZW77_GADMO</name>
<dbReference type="GO" id="GO:0032027">
    <property type="term" value="F:myosin light chain binding"/>
    <property type="evidence" value="ECO:0007669"/>
    <property type="project" value="InterPro"/>
</dbReference>
<feature type="domain" description="Spermatogenesis-associated protein 6 N-terminal" evidence="3">
    <location>
        <begin position="11"/>
        <end position="78"/>
    </location>
</feature>
<dbReference type="InterPro" id="IPR032732">
    <property type="entry name" value="SPATA6_N"/>
</dbReference>
<dbReference type="Proteomes" id="UP000694546">
    <property type="component" value="Chromosome 17"/>
</dbReference>
<dbReference type="GO" id="GO:0120212">
    <property type="term" value="C:sperm head-tail coupling apparatus"/>
    <property type="evidence" value="ECO:0007669"/>
    <property type="project" value="InterPro"/>
</dbReference>
<evidence type="ECO:0000313" key="5">
    <source>
        <dbReference type="Proteomes" id="UP000694546"/>
    </source>
</evidence>
<dbReference type="GeneTree" id="ENSGT00530000063821"/>
<proteinExistence type="inferred from homology"/>
<evidence type="ECO:0000259" key="3">
    <source>
        <dbReference type="Pfam" id="PF14909"/>
    </source>
</evidence>
<dbReference type="Ensembl" id="ENSGMOT00000060132.1">
    <property type="protein sequence ID" value="ENSGMOP00000022344.1"/>
    <property type="gene ID" value="ENSGMOG00000027054.1"/>
</dbReference>
<reference evidence="4" key="1">
    <citation type="submission" date="2025-08" db="UniProtKB">
        <authorList>
            <consortium name="Ensembl"/>
        </authorList>
    </citation>
    <scope>IDENTIFICATION</scope>
</reference>
<dbReference type="InterPro" id="IPR042769">
    <property type="entry name" value="SPATA6_fam"/>
</dbReference>
<comment type="similarity">
    <text evidence="1">Belongs to the SPATA6 family.</text>
</comment>
<evidence type="ECO:0000313" key="4">
    <source>
        <dbReference type="Ensembl" id="ENSGMOP00000022344.1"/>
    </source>
</evidence>
<sequence length="80" mass="9184">MPRKALKVVTELHIRTVSCPGVHLWAKDYVYLSVCVMGQYQESPCVPAFFPLLLQQKMTFEKIFRFAVDPGDIAVMMECM</sequence>